<reference evidence="2" key="1">
    <citation type="submission" date="2019-08" db="EMBL/GenBank/DDBJ databases">
        <title>The genome of the North American firefly Photinus pyralis.</title>
        <authorList>
            <consortium name="Photinus pyralis genome working group"/>
            <person name="Fallon T.R."/>
            <person name="Sander Lower S.E."/>
            <person name="Weng J.-K."/>
        </authorList>
    </citation>
    <scope>NUCLEOTIDE SEQUENCE</scope>
    <source>
        <strain evidence="2">TRF0915ILg1</strain>
        <tissue evidence="2">Whole body</tissue>
    </source>
</reference>
<evidence type="ECO:0000313" key="3">
    <source>
        <dbReference type="Proteomes" id="UP000801492"/>
    </source>
</evidence>
<keyword evidence="3" id="KW-1185">Reference proteome</keyword>
<dbReference type="Proteomes" id="UP000801492">
    <property type="component" value="Unassembled WGS sequence"/>
</dbReference>
<feature type="transmembrane region" description="Helical" evidence="1">
    <location>
        <begin position="24"/>
        <end position="45"/>
    </location>
</feature>
<proteinExistence type="predicted"/>
<sequence length="131" mass="14591">MCKKNNVSNETSAFPLHHDGTTDIFRKGLIIYFVLMALLACYHLIKCWRTNELSIFKPPRIAQNNNNCQASNHNPLGPGSEGVNDDAGIELHSIIKITEHQTKADLPPSYDEVAASTTKDKFDKSTPFFGD</sequence>
<accession>A0A8K0C4Q8</accession>
<gene>
    <name evidence="2" type="ORF">ILUMI_26026</name>
</gene>
<evidence type="ECO:0000256" key="1">
    <source>
        <dbReference type="SAM" id="Phobius"/>
    </source>
</evidence>
<name>A0A8K0C4Q8_IGNLU</name>
<comment type="caution">
    <text evidence="2">The sequence shown here is derived from an EMBL/GenBank/DDBJ whole genome shotgun (WGS) entry which is preliminary data.</text>
</comment>
<organism evidence="2 3">
    <name type="scientific">Ignelater luminosus</name>
    <name type="common">Cucubano</name>
    <name type="synonym">Pyrophorus luminosus</name>
    <dbReference type="NCBI Taxonomy" id="2038154"/>
    <lineage>
        <taxon>Eukaryota</taxon>
        <taxon>Metazoa</taxon>
        <taxon>Ecdysozoa</taxon>
        <taxon>Arthropoda</taxon>
        <taxon>Hexapoda</taxon>
        <taxon>Insecta</taxon>
        <taxon>Pterygota</taxon>
        <taxon>Neoptera</taxon>
        <taxon>Endopterygota</taxon>
        <taxon>Coleoptera</taxon>
        <taxon>Polyphaga</taxon>
        <taxon>Elateriformia</taxon>
        <taxon>Elateroidea</taxon>
        <taxon>Elateridae</taxon>
        <taxon>Agrypninae</taxon>
        <taxon>Pyrophorini</taxon>
        <taxon>Ignelater</taxon>
    </lineage>
</organism>
<dbReference type="AlphaFoldDB" id="A0A8K0C4Q8"/>
<keyword evidence="1" id="KW-0472">Membrane</keyword>
<protein>
    <submittedName>
        <fullName evidence="2">Uncharacterized protein</fullName>
    </submittedName>
</protein>
<keyword evidence="1" id="KW-0812">Transmembrane</keyword>
<keyword evidence="1" id="KW-1133">Transmembrane helix</keyword>
<evidence type="ECO:0000313" key="2">
    <source>
        <dbReference type="EMBL" id="KAF2880163.1"/>
    </source>
</evidence>
<dbReference type="OrthoDB" id="10430059at2759"/>
<dbReference type="EMBL" id="VTPC01091016">
    <property type="protein sequence ID" value="KAF2880163.1"/>
    <property type="molecule type" value="Genomic_DNA"/>
</dbReference>